<feature type="region of interest" description="Disordered" evidence="1">
    <location>
        <begin position="221"/>
        <end position="240"/>
    </location>
</feature>
<gene>
    <name evidence="2" type="ORF">KP79_PYT12443</name>
</gene>
<accession>A0A210QJJ7</accession>
<feature type="region of interest" description="Disordered" evidence="1">
    <location>
        <begin position="117"/>
        <end position="170"/>
    </location>
</feature>
<keyword evidence="3" id="KW-1185">Reference proteome</keyword>
<evidence type="ECO:0000313" key="3">
    <source>
        <dbReference type="Proteomes" id="UP000242188"/>
    </source>
</evidence>
<dbReference type="OrthoDB" id="6198188at2759"/>
<organism evidence="2 3">
    <name type="scientific">Mizuhopecten yessoensis</name>
    <name type="common">Japanese scallop</name>
    <name type="synonym">Patinopecten yessoensis</name>
    <dbReference type="NCBI Taxonomy" id="6573"/>
    <lineage>
        <taxon>Eukaryota</taxon>
        <taxon>Metazoa</taxon>
        <taxon>Spiralia</taxon>
        <taxon>Lophotrochozoa</taxon>
        <taxon>Mollusca</taxon>
        <taxon>Bivalvia</taxon>
        <taxon>Autobranchia</taxon>
        <taxon>Pteriomorphia</taxon>
        <taxon>Pectinida</taxon>
        <taxon>Pectinoidea</taxon>
        <taxon>Pectinidae</taxon>
        <taxon>Mizuhopecten</taxon>
    </lineage>
</organism>
<protein>
    <submittedName>
        <fullName evidence="2">Uncharacterized protein</fullName>
    </submittedName>
</protein>
<evidence type="ECO:0000313" key="2">
    <source>
        <dbReference type="EMBL" id="OWF48948.1"/>
    </source>
</evidence>
<sequence length="499" mass="55698">MINHSDIHENRGLSSLRNANHVQGRKCGRSMPEGSGLLTATFPEILTGGNVRRLTSANTPDSLDRLEITAPNSQRFDLQFGIKRQPRGKAGNFPPGYNGAMTLAGKRRSAEMAVKLNLHTREFPTRQSSKSESGDKSKPQETTVTGEEEKVDRKVKKGRRAKKKAKTDVNSEKTEVSVFLENRETLTPGLYAKGKPAPALPRISRQHEKRPEVINDAQKQIEETKTSKTTTASNRPPVATTRDAGINQLLAEIDQKNAEYEAYRKNDVFFNRFSSDVVDSKFPDEEILGEQKNGVLPPINGNAVSFGKRKTKKYDRIVSQTNWNNIERKDILKDRNVMKLPPISSTNTENMSQNDKKAIPPKQEMTEKLLTNTNDYWRNAVAPKPAVSELPPISVAGLSVDKKRNVTKGYLDSTNRSEQFTQDKLGHKMNKIALPSLTDKCNKRTSRIGNISAVGQPLRHISRHEPTLHPVLNVILPPITGLPVPTTTDIKKYKGTRFA</sequence>
<name>A0A210QJJ7_MIZYE</name>
<comment type="caution">
    <text evidence="2">The sequence shown here is derived from an EMBL/GenBank/DDBJ whole genome shotgun (WGS) entry which is preliminary data.</text>
</comment>
<dbReference type="AlphaFoldDB" id="A0A210QJJ7"/>
<proteinExistence type="predicted"/>
<dbReference type="EMBL" id="NEDP02003345">
    <property type="protein sequence ID" value="OWF48948.1"/>
    <property type="molecule type" value="Genomic_DNA"/>
</dbReference>
<feature type="compositionally biased region" description="Basic residues" evidence="1">
    <location>
        <begin position="153"/>
        <end position="165"/>
    </location>
</feature>
<reference evidence="2 3" key="1">
    <citation type="journal article" date="2017" name="Nat. Ecol. Evol.">
        <title>Scallop genome provides insights into evolution of bilaterian karyotype and development.</title>
        <authorList>
            <person name="Wang S."/>
            <person name="Zhang J."/>
            <person name="Jiao W."/>
            <person name="Li J."/>
            <person name="Xun X."/>
            <person name="Sun Y."/>
            <person name="Guo X."/>
            <person name="Huan P."/>
            <person name="Dong B."/>
            <person name="Zhang L."/>
            <person name="Hu X."/>
            <person name="Sun X."/>
            <person name="Wang J."/>
            <person name="Zhao C."/>
            <person name="Wang Y."/>
            <person name="Wang D."/>
            <person name="Huang X."/>
            <person name="Wang R."/>
            <person name="Lv J."/>
            <person name="Li Y."/>
            <person name="Zhang Z."/>
            <person name="Liu B."/>
            <person name="Lu W."/>
            <person name="Hui Y."/>
            <person name="Liang J."/>
            <person name="Zhou Z."/>
            <person name="Hou R."/>
            <person name="Li X."/>
            <person name="Liu Y."/>
            <person name="Li H."/>
            <person name="Ning X."/>
            <person name="Lin Y."/>
            <person name="Zhao L."/>
            <person name="Xing Q."/>
            <person name="Dou J."/>
            <person name="Li Y."/>
            <person name="Mao J."/>
            <person name="Guo H."/>
            <person name="Dou H."/>
            <person name="Li T."/>
            <person name="Mu C."/>
            <person name="Jiang W."/>
            <person name="Fu Q."/>
            <person name="Fu X."/>
            <person name="Miao Y."/>
            <person name="Liu J."/>
            <person name="Yu Q."/>
            <person name="Li R."/>
            <person name="Liao H."/>
            <person name="Li X."/>
            <person name="Kong Y."/>
            <person name="Jiang Z."/>
            <person name="Chourrout D."/>
            <person name="Li R."/>
            <person name="Bao Z."/>
        </authorList>
    </citation>
    <scope>NUCLEOTIDE SEQUENCE [LARGE SCALE GENOMIC DNA]</scope>
    <source>
        <strain evidence="2 3">PY_sf001</strain>
    </source>
</reference>
<evidence type="ECO:0000256" key="1">
    <source>
        <dbReference type="SAM" id="MobiDB-lite"/>
    </source>
</evidence>
<dbReference type="Proteomes" id="UP000242188">
    <property type="component" value="Unassembled WGS sequence"/>
</dbReference>